<accession>A0A9I9EDI2</accession>
<reference evidence="1" key="1">
    <citation type="submission" date="2023-03" db="UniProtKB">
        <authorList>
            <consortium name="EnsemblPlants"/>
        </authorList>
    </citation>
    <scope>IDENTIFICATION</scope>
</reference>
<sequence length="148" mass="16561">MQKPFPSKVAVCSPWTSSADHHLLYETLRRLPLPSNAATSFSLHFISFQITTNPKLEKYIEASSIPIVTEFNNDPINHVYLSKFFSSSTDKAAIFFLNYTIEATNSLKSKYHEVVELYKGEGISFLIGDNKPSQATLNVLQESIGAID</sequence>
<name>A0A9I9EDI2_CUCME</name>
<protein>
    <submittedName>
        <fullName evidence="1">Uncharacterized protein</fullName>
    </submittedName>
</protein>
<evidence type="ECO:0000313" key="1">
    <source>
        <dbReference type="EnsemblPlants" id="MELO3C032285.2.1"/>
    </source>
</evidence>
<organism evidence="1">
    <name type="scientific">Cucumis melo</name>
    <name type="common">Muskmelon</name>
    <dbReference type="NCBI Taxonomy" id="3656"/>
    <lineage>
        <taxon>Eukaryota</taxon>
        <taxon>Viridiplantae</taxon>
        <taxon>Streptophyta</taxon>
        <taxon>Embryophyta</taxon>
        <taxon>Tracheophyta</taxon>
        <taxon>Spermatophyta</taxon>
        <taxon>Magnoliopsida</taxon>
        <taxon>eudicotyledons</taxon>
        <taxon>Gunneridae</taxon>
        <taxon>Pentapetalae</taxon>
        <taxon>rosids</taxon>
        <taxon>fabids</taxon>
        <taxon>Cucurbitales</taxon>
        <taxon>Cucurbitaceae</taxon>
        <taxon>Benincaseae</taxon>
        <taxon>Cucumis</taxon>
    </lineage>
</organism>
<dbReference type="Gramene" id="MELO3C032285.2.1">
    <property type="protein sequence ID" value="MELO3C032285.2.1"/>
    <property type="gene ID" value="MELO3C032285.2"/>
</dbReference>
<dbReference type="Gene3D" id="3.40.30.10">
    <property type="entry name" value="Glutaredoxin"/>
    <property type="match status" value="1"/>
</dbReference>
<proteinExistence type="predicted"/>
<dbReference type="EnsemblPlants" id="MELO3C032285.2.1">
    <property type="protein sequence ID" value="MELO3C032285.2.1"/>
    <property type="gene ID" value="MELO3C032285.2"/>
</dbReference>
<dbReference type="AlphaFoldDB" id="A0A9I9EDI2"/>